<dbReference type="InterPro" id="IPR051675">
    <property type="entry name" value="Endo/Exo/Phosphatase_dom_1"/>
</dbReference>
<accession>A0ABX8MDI2</accession>
<evidence type="ECO:0000256" key="1">
    <source>
        <dbReference type="SAM" id="SignalP"/>
    </source>
</evidence>
<organism evidence="2 3">
    <name type="scientific">Pseudomonas muyukensis</name>
    <dbReference type="NCBI Taxonomy" id="2842357"/>
    <lineage>
        <taxon>Bacteria</taxon>
        <taxon>Pseudomonadati</taxon>
        <taxon>Pseudomonadota</taxon>
        <taxon>Gammaproteobacteria</taxon>
        <taxon>Pseudomonadales</taxon>
        <taxon>Pseudomonadaceae</taxon>
        <taxon>Pseudomonas</taxon>
    </lineage>
</organism>
<dbReference type="InterPro" id="IPR004509">
    <property type="entry name" value="Competence_ComEA_HhH"/>
</dbReference>
<protein>
    <submittedName>
        <fullName evidence="2">Helix-hairpin-helix domain-containing protein</fullName>
    </submittedName>
</protein>
<gene>
    <name evidence="2" type="ORF">KSS95_09900</name>
</gene>
<dbReference type="NCBIfam" id="TIGR00426">
    <property type="entry name" value="competence protein ComEA helix-hairpin-helix repeat region"/>
    <property type="match status" value="1"/>
</dbReference>
<proteinExistence type="predicted"/>
<dbReference type="RefSeq" id="WP_217853502.1">
    <property type="nucleotide sequence ID" value="NZ_CP077073.1"/>
</dbReference>
<sequence length="105" mass="11081">MRKTLLTYLLLPLLAGAAITATAQSGGSTPVAVVTPVQQTAMVNINTAQVEELQQALNGIGRSKAEAIVAYRNAHGPFATIDEVLEVNGIGKALLDRNRARLTLE</sequence>
<dbReference type="Proteomes" id="UP001047646">
    <property type="component" value="Chromosome"/>
</dbReference>
<dbReference type="Pfam" id="PF12836">
    <property type="entry name" value="HHH_3"/>
    <property type="match status" value="1"/>
</dbReference>
<dbReference type="PANTHER" id="PTHR21180:SF32">
    <property type="entry name" value="ENDONUCLEASE_EXONUCLEASE_PHOSPHATASE FAMILY DOMAIN-CONTAINING PROTEIN 1"/>
    <property type="match status" value="1"/>
</dbReference>
<name>A0ABX8MDI2_9PSED</name>
<evidence type="ECO:0000313" key="3">
    <source>
        <dbReference type="Proteomes" id="UP001047646"/>
    </source>
</evidence>
<dbReference type="EMBL" id="CP077073">
    <property type="protein sequence ID" value="QXH37116.1"/>
    <property type="molecule type" value="Genomic_DNA"/>
</dbReference>
<feature type="signal peptide" evidence="1">
    <location>
        <begin position="1"/>
        <end position="23"/>
    </location>
</feature>
<dbReference type="PANTHER" id="PTHR21180">
    <property type="entry name" value="ENDONUCLEASE/EXONUCLEASE/PHOSPHATASE FAMILY DOMAIN-CONTAINING PROTEIN 1"/>
    <property type="match status" value="1"/>
</dbReference>
<keyword evidence="3" id="KW-1185">Reference proteome</keyword>
<feature type="chain" id="PRO_5046405687" evidence="1">
    <location>
        <begin position="24"/>
        <end position="105"/>
    </location>
</feature>
<reference evidence="2" key="1">
    <citation type="journal article" date="2021" name="Microorganisms">
        <title>The Ever-Expanding Pseudomonas Genus: Description of 43 New Species and Partition of the Pseudomonas putida Group.</title>
        <authorList>
            <person name="Girard L."/>
            <person name="Lood C."/>
            <person name="Hofte M."/>
            <person name="Vandamme P."/>
            <person name="Rokni-Zadeh H."/>
            <person name="van Noort V."/>
            <person name="Lavigne R."/>
            <person name="De Mot R."/>
        </authorList>
    </citation>
    <scope>NUCLEOTIDE SEQUENCE</scope>
    <source>
        <strain evidence="2">COW39</strain>
    </source>
</reference>
<keyword evidence="1" id="KW-0732">Signal</keyword>
<evidence type="ECO:0000313" key="2">
    <source>
        <dbReference type="EMBL" id="QXH37116.1"/>
    </source>
</evidence>